<reference evidence="3" key="1">
    <citation type="journal article" date="2014" name="Int. J. Syst. Evol. Microbiol.">
        <title>Complete genome sequence of Corynebacterium casei LMG S-19264T (=DSM 44701T), isolated from a smear-ripened cheese.</title>
        <authorList>
            <consortium name="US DOE Joint Genome Institute (JGI-PGF)"/>
            <person name="Walter F."/>
            <person name="Albersmeier A."/>
            <person name="Kalinowski J."/>
            <person name="Ruckert C."/>
        </authorList>
    </citation>
    <scope>NUCLEOTIDE SEQUENCE</scope>
    <source>
        <strain evidence="3">JCM 14371</strain>
    </source>
</reference>
<dbReference type="InterPro" id="IPR009937">
    <property type="entry name" value="Phage_holin_3_6"/>
</dbReference>
<proteinExistence type="predicted"/>
<dbReference type="RefSeq" id="WP_188960879.1">
    <property type="nucleotide sequence ID" value="NZ_BMOE01000001.1"/>
</dbReference>
<keyword evidence="2" id="KW-1133">Transmembrane helix</keyword>
<feature type="compositionally biased region" description="Basic and acidic residues" evidence="1">
    <location>
        <begin position="198"/>
        <end position="207"/>
    </location>
</feature>
<gene>
    <name evidence="3" type="ORF">GCM10008939_07900</name>
</gene>
<evidence type="ECO:0008006" key="5">
    <source>
        <dbReference type="Google" id="ProtNLM"/>
    </source>
</evidence>
<feature type="transmembrane region" description="Helical" evidence="2">
    <location>
        <begin position="40"/>
        <end position="66"/>
    </location>
</feature>
<feature type="compositionally biased region" description="Basic and acidic residues" evidence="1">
    <location>
        <begin position="216"/>
        <end position="225"/>
    </location>
</feature>
<dbReference type="EMBL" id="BMOE01000001">
    <property type="protein sequence ID" value="GGJ66263.1"/>
    <property type="molecule type" value="Genomic_DNA"/>
</dbReference>
<keyword evidence="2" id="KW-0812">Transmembrane</keyword>
<protein>
    <recommendedName>
        <fullName evidence="5">Phage holin family protein</fullName>
    </recommendedName>
</protein>
<organism evidence="3 4">
    <name type="scientific">Deinococcus aquiradiocola</name>
    <dbReference type="NCBI Taxonomy" id="393059"/>
    <lineage>
        <taxon>Bacteria</taxon>
        <taxon>Thermotogati</taxon>
        <taxon>Deinococcota</taxon>
        <taxon>Deinococci</taxon>
        <taxon>Deinococcales</taxon>
        <taxon>Deinococcaceae</taxon>
        <taxon>Deinococcus</taxon>
    </lineage>
</organism>
<keyword evidence="2" id="KW-0472">Membrane</keyword>
<dbReference type="Proteomes" id="UP000635726">
    <property type="component" value="Unassembled WGS sequence"/>
</dbReference>
<name>A0A917ULD3_9DEIO</name>
<feature type="region of interest" description="Disordered" evidence="1">
    <location>
        <begin position="134"/>
        <end position="225"/>
    </location>
</feature>
<accession>A0A917ULD3</accession>
<evidence type="ECO:0000313" key="4">
    <source>
        <dbReference type="Proteomes" id="UP000635726"/>
    </source>
</evidence>
<dbReference type="AlphaFoldDB" id="A0A917ULD3"/>
<comment type="caution">
    <text evidence="3">The sequence shown here is derived from an EMBL/GenBank/DDBJ whole genome shotgun (WGS) entry which is preliminary data.</text>
</comment>
<reference evidence="3" key="2">
    <citation type="submission" date="2020-09" db="EMBL/GenBank/DDBJ databases">
        <authorList>
            <person name="Sun Q."/>
            <person name="Ohkuma M."/>
        </authorList>
    </citation>
    <scope>NUCLEOTIDE SEQUENCE</scope>
    <source>
        <strain evidence="3">JCM 14371</strain>
    </source>
</reference>
<feature type="compositionally biased region" description="Polar residues" evidence="1">
    <location>
        <begin position="136"/>
        <end position="157"/>
    </location>
</feature>
<keyword evidence="4" id="KW-1185">Reference proteome</keyword>
<evidence type="ECO:0000313" key="3">
    <source>
        <dbReference type="EMBL" id="GGJ66263.1"/>
    </source>
</evidence>
<dbReference type="Pfam" id="PF07332">
    <property type="entry name" value="Phage_holin_3_6"/>
    <property type="match status" value="1"/>
</dbReference>
<sequence length="225" mass="23208">MEHKSIGGALVDVFDAGVTLVKSEINAVTRRVGDIAKAKGLGVVLLLGSLVPLTLALIFLILFVYFGLIRLGLAPWSASLLLGLFSLIVTGALIFMALKKLGGDVPDSSGPNRPMSDIEKDDLKYGYTGNAKAATGSHTDAGHTSTGYASTSRTGSGHDSAGHTTGGHPVTPAARPATSSTGGTHGHGAPQSTSTHGKPSDEPEREGIPVSTRPTYAEDMKKEGY</sequence>
<evidence type="ECO:0000256" key="2">
    <source>
        <dbReference type="SAM" id="Phobius"/>
    </source>
</evidence>
<feature type="transmembrane region" description="Helical" evidence="2">
    <location>
        <begin position="78"/>
        <end position="98"/>
    </location>
</feature>
<evidence type="ECO:0000256" key="1">
    <source>
        <dbReference type="SAM" id="MobiDB-lite"/>
    </source>
</evidence>